<protein>
    <submittedName>
        <fullName evidence="2">Uncharacterized protein</fullName>
    </submittedName>
</protein>
<sequence length="179" mass="19714">MKRVGNGNGVAVAATGTGETRVCLGIIPIKVQGSQKVNSKLVDLLVKSIDDSVGVELSKVKSVVNMPISTSCIASQREDLVRWTHLHGIDIPSIEDGEVSLLIGLKKRPTLFLPLELKTGDNEPIAIQYGLGWTDCHVQQGNLLRDKVFRQRISEETKKLKDENETAQHIKDKMDKMDS</sequence>
<name>A0ABN8NZE3_9CNID</name>
<reference evidence="2 3" key="1">
    <citation type="submission" date="2022-05" db="EMBL/GenBank/DDBJ databases">
        <authorList>
            <consortium name="Genoscope - CEA"/>
            <person name="William W."/>
        </authorList>
    </citation>
    <scope>NUCLEOTIDE SEQUENCE [LARGE SCALE GENOMIC DNA]</scope>
</reference>
<evidence type="ECO:0000256" key="1">
    <source>
        <dbReference type="SAM" id="MobiDB-lite"/>
    </source>
</evidence>
<dbReference type="PANTHER" id="PTHR47331">
    <property type="entry name" value="PHD-TYPE DOMAIN-CONTAINING PROTEIN"/>
    <property type="match status" value="1"/>
</dbReference>
<gene>
    <name evidence="2" type="ORF">PLOB_00030496</name>
</gene>
<feature type="region of interest" description="Disordered" evidence="1">
    <location>
        <begin position="159"/>
        <end position="179"/>
    </location>
</feature>
<accession>A0ABN8NZE3</accession>
<keyword evidence="3" id="KW-1185">Reference proteome</keyword>
<dbReference type="Proteomes" id="UP001159405">
    <property type="component" value="Unassembled WGS sequence"/>
</dbReference>
<dbReference type="EMBL" id="CALNXK010000039">
    <property type="protein sequence ID" value="CAH3124280.1"/>
    <property type="molecule type" value="Genomic_DNA"/>
</dbReference>
<proteinExistence type="predicted"/>
<comment type="caution">
    <text evidence="2">The sequence shown here is derived from an EMBL/GenBank/DDBJ whole genome shotgun (WGS) entry which is preliminary data.</text>
</comment>
<evidence type="ECO:0000313" key="2">
    <source>
        <dbReference type="EMBL" id="CAH3124280.1"/>
    </source>
</evidence>
<organism evidence="2 3">
    <name type="scientific">Porites lobata</name>
    <dbReference type="NCBI Taxonomy" id="104759"/>
    <lineage>
        <taxon>Eukaryota</taxon>
        <taxon>Metazoa</taxon>
        <taxon>Cnidaria</taxon>
        <taxon>Anthozoa</taxon>
        <taxon>Hexacorallia</taxon>
        <taxon>Scleractinia</taxon>
        <taxon>Fungiina</taxon>
        <taxon>Poritidae</taxon>
        <taxon>Porites</taxon>
    </lineage>
</organism>
<evidence type="ECO:0000313" key="3">
    <source>
        <dbReference type="Proteomes" id="UP001159405"/>
    </source>
</evidence>